<evidence type="ECO:0000313" key="2">
    <source>
        <dbReference type="EMBL" id="OWZ07824.1"/>
    </source>
</evidence>
<organism evidence="2 3">
    <name type="scientific">Phytophthora megakarya</name>
    <dbReference type="NCBI Taxonomy" id="4795"/>
    <lineage>
        <taxon>Eukaryota</taxon>
        <taxon>Sar</taxon>
        <taxon>Stramenopiles</taxon>
        <taxon>Oomycota</taxon>
        <taxon>Peronosporomycetes</taxon>
        <taxon>Peronosporales</taxon>
        <taxon>Peronosporaceae</taxon>
        <taxon>Phytophthora</taxon>
    </lineage>
</organism>
<dbReference type="Proteomes" id="UP000198211">
    <property type="component" value="Unassembled WGS sequence"/>
</dbReference>
<dbReference type="AlphaFoldDB" id="A0A225VRQ5"/>
<evidence type="ECO:0000313" key="3">
    <source>
        <dbReference type="Proteomes" id="UP000198211"/>
    </source>
</evidence>
<sequence length="68" mass="7441">MSVAVPQAPTAMLQGRTSRPNSLMFNSKSAEVKEDHLFAAVTTTVFMDGLRTTVKRTKGFRSRPAPSE</sequence>
<keyword evidence="3" id="KW-1185">Reference proteome</keyword>
<reference evidence="3" key="1">
    <citation type="submission" date="2017-03" db="EMBL/GenBank/DDBJ databases">
        <title>Phytopthora megakarya and P. palmivora, two closely related causual agents of cacao black pod achieved similar genome size and gene model numbers by different mechanisms.</title>
        <authorList>
            <person name="Ali S."/>
            <person name="Shao J."/>
            <person name="Larry D.J."/>
            <person name="Kronmiller B."/>
            <person name="Shen D."/>
            <person name="Strem M.D."/>
            <person name="Melnick R.L."/>
            <person name="Guiltinan M.J."/>
            <person name="Tyler B.M."/>
            <person name="Meinhardt L.W."/>
            <person name="Bailey B.A."/>
        </authorList>
    </citation>
    <scope>NUCLEOTIDE SEQUENCE [LARGE SCALE GENOMIC DNA]</scope>
    <source>
        <strain evidence="3">zdho120</strain>
    </source>
</reference>
<comment type="caution">
    <text evidence="2">The sequence shown here is derived from an EMBL/GenBank/DDBJ whole genome shotgun (WGS) entry which is preliminary data.</text>
</comment>
<proteinExistence type="predicted"/>
<feature type="region of interest" description="Disordered" evidence="1">
    <location>
        <begin position="1"/>
        <end position="22"/>
    </location>
</feature>
<accession>A0A225VRQ5</accession>
<evidence type="ECO:0000256" key="1">
    <source>
        <dbReference type="SAM" id="MobiDB-lite"/>
    </source>
</evidence>
<protein>
    <submittedName>
        <fullName evidence="2">Uncharacterized protein</fullName>
    </submittedName>
</protein>
<gene>
    <name evidence="2" type="ORF">PHMEG_00019737</name>
</gene>
<dbReference type="EMBL" id="NBNE01003387">
    <property type="protein sequence ID" value="OWZ07824.1"/>
    <property type="molecule type" value="Genomic_DNA"/>
</dbReference>
<name>A0A225VRQ5_9STRA</name>